<evidence type="ECO:0000256" key="2">
    <source>
        <dbReference type="SAM" id="Phobius"/>
    </source>
</evidence>
<accession>A0AAP2RBQ0</accession>
<dbReference type="SUPFAM" id="SSF48371">
    <property type="entry name" value="ARM repeat"/>
    <property type="match status" value="1"/>
</dbReference>
<dbReference type="Proteomes" id="UP001320159">
    <property type="component" value="Unassembled WGS sequence"/>
</dbReference>
<keyword evidence="2" id="KW-0812">Transmembrane</keyword>
<dbReference type="PROSITE" id="PS50077">
    <property type="entry name" value="HEAT_REPEAT"/>
    <property type="match status" value="1"/>
</dbReference>
<reference evidence="3 4" key="1">
    <citation type="submission" date="2017-11" db="EMBL/GenBank/DDBJ databases">
        <title>Isolation and Characterization of Family Methanocellaceae Species from Potential Methane Hydrate Area Offshore Southwestern Taiwan.</title>
        <authorList>
            <person name="Zhang W.-L."/>
            <person name="Chen W.-C."/>
            <person name="Lai M.-C."/>
            <person name="Chen S.-C."/>
        </authorList>
    </citation>
    <scope>NUCLEOTIDE SEQUENCE [LARGE SCALE GENOMIC DNA]</scope>
    <source>
        <strain evidence="3 4">CWC-04</strain>
    </source>
</reference>
<keyword evidence="4" id="KW-1185">Reference proteome</keyword>
<feature type="transmembrane region" description="Helical" evidence="2">
    <location>
        <begin position="633"/>
        <end position="651"/>
    </location>
</feature>
<keyword evidence="2" id="KW-0472">Membrane</keyword>
<dbReference type="EMBL" id="PGCK01000002">
    <property type="protein sequence ID" value="MCD1293976.1"/>
    <property type="molecule type" value="Genomic_DNA"/>
</dbReference>
<dbReference type="Pfam" id="PF13646">
    <property type="entry name" value="HEAT_2"/>
    <property type="match status" value="3"/>
</dbReference>
<evidence type="ECO:0000313" key="4">
    <source>
        <dbReference type="Proteomes" id="UP001320159"/>
    </source>
</evidence>
<protein>
    <recommendedName>
        <fullName evidence="5">HEAT repeat</fullName>
    </recommendedName>
</protein>
<comment type="caution">
    <text evidence="3">The sequence shown here is derived from an EMBL/GenBank/DDBJ whole genome shotgun (WGS) entry which is preliminary data.</text>
</comment>
<dbReference type="RefSeq" id="WP_230740494.1">
    <property type="nucleotide sequence ID" value="NZ_PGCK01000002.1"/>
</dbReference>
<proteinExistence type="predicted"/>
<dbReference type="InterPro" id="IPR011989">
    <property type="entry name" value="ARM-like"/>
</dbReference>
<evidence type="ECO:0000313" key="3">
    <source>
        <dbReference type="EMBL" id="MCD1293976.1"/>
    </source>
</evidence>
<dbReference type="GO" id="GO:0016491">
    <property type="term" value="F:oxidoreductase activity"/>
    <property type="evidence" value="ECO:0007669"/>
    <property type="project" value="TreeGrafter"/>
</dbReference>
<dbReference type="InterPro" id="IPR021133">
    <property type="entry name" value="HEAT_type_2"/>
</dbReference>
<gene>
    <name evidence="3" type="ORF">CUJ83_03065</name>
</gene>
<comment type="function">
    <text evidence="1">Catalyzes the hydroxylation of the N(6)-(4-aminobutyl)-L-lysine intermediate produced by deoxyhypusine synthase/DHPS on a critical lysine of the eukaryotic translation initiation factor 5A/eIF-5A. This is the second step of the post-translational modification of that lysine into an unusual amino acid residue named hypusine. Hypusination is unique to mature eIF-5A factor and is essential for its function.</text>
</comment>
<keyword evidence="2" id="KW-1133">Transmembrane helix</keyword>
<evidence type="ECO:0000256" key="1">
    <source>
        <dbReference type="ARBA" id="ARBA00045876"/>
    </source>
</evidence>
<dbReference type="SMART" id="SM00567">
    <property type="entry name" value="EZ_HEAT"/>
    <property type="match status" value="5"/>
</dbReference>
<dbReference type="AlphaFoldDB" id="A0AAP2RBQ0"/>
<dbReference type="InterPro" id="IPR016024">
    <property type="entry name" value="ARM-type_fold"/>
</dbReference>
<organism evidence="3 4">
    <name type="scientific">Methanooceanicella nereidis</name>
    <dbReference type="NCBI Taxonomy" id="2052831"/>
    <lineage>
        <taxon>Archaea</taxon>
        <taxon>Methanobacteriati</taxon>
        <taxon>Methanobacteriota</taxon>
        <taxon>Stenosarchaea group</taxon>
        <taxon>Methanomicrobia</taxon>
        <taxon>Methanocellales</taxon>
        <taxon>Methanocellaceae</taxon>
        <taxon>Methanooceanicella</taxon>
    </lineage>
</organism>
<evidence type="ECO:0008006" key="5">
    <source>
        <dbReference type="Google" id="ProtNLM"/>
    </source>
</evidence>
<name>A0AAP2RBQ0_9EURY</name>
<dbReference type="InterPro" id="IPR004155">
    <property type="entry name" value="PBS_lyase_HEAT"/>
</dbReference>
<dbReference type="PANTHER" id="PTHR12697">
    <property type="entry name" value="PBS LYASE HEAT-LIKE PROTEIN"/>
    <property type="match status" value="1"/>
</dbReference>
<dbReference type="Gene3D" id="1.25.10.10">
    <property type="entry name" value="Leucine-rich Repeat Variant"/>
    <property type="match status" value="2"/>
</dbReference>
<dbReference type="PANTHER" id="PTHR12697:SF5">
    <property type="entry name" value="DEOXYHYPUSINE HYDROXYLASE"/>
    <property type="match status" value="1"/>
</dbReference>
<sequence>MVEYPTAGWDQEKLKEALKGSDVMMKLGAIRVLQENPKEEHVRPLIEALNDQERLVRINAAIALGKIKNPLAVIALLYHIVSDEDKDVQLYSLWAYRQIDFAKASPRLVKVLMESTNEDMIRFAANEIRQKSDYKAVESLIQNFESKQFYTWYDLDIKTVNALYTIGYMTVEQLVKCLDSDDLRVSINAIYTLGKIGDERSVQPLISHIQSGNIEVRSRISDALIKIGRASVPGLIKLLEDKDREIKWIAAYTLGKLGPEAESALINALNEKGPQASEDVIYALGIAGGVTSFDVLYNIYNVSMDESVKAWSLISLANIVARDYQHLKGHKGINSFLDTLGEQLKPHMLLNYNTLYSLGKIYVSRALSPSNIEDFMTNVETSVKCFDLSLIEKDNIIAKTYRLLYGSYLKLMTSKSPEIMDYIDKDINDFKKEAEKAANKKEIIFLLGRVLAQLRTAYEDKNYKFVNKFAEYVDLCLTMEEFLAEEAEIMETAKRTSQKELTTLHKDIEIIQRKLNTLLASFGAGEDGDSSAQIYRLSTELAKMDTGMYEDYRIVESCLKNIVSRTKLPEDIKSDLYYKILMIGKNGITQVELVVDQILKELGVQKPEAAEAVVMPGEGAEATGEKKSKALEYIAIVVLLILIAIVVILALNKFGYIKLPYTFPIEWLNPALMHEMLLNQ</sequence>